<protein>
    <submittedName>
        <fullName evidence="3">DUF480 domain-containing protein</fullName>
    </submittedName>
</protein>
<comment type="similarity">
    <text evidence="1">Belongs to the UPF0502 family.</text>
</comment>
<comment type="caution">
    <text evidence="3">The sequence shown here is derived from an EMBL/GenBank/DDBJ whole genome shotgun (WGS) entry which is preliminary data.</text>
</comment>
<dbReference type="InterPro" id="IPR007432">
    <property type="entry name" value="DUF480"/>
</dbReference>
<dbReference type="RefSeq" id="WP_143871644.1">
    <property type="nucleotide sequence ID" value="NZ_CP041660.1"/>
</dbReference>
<dbReference type="Proteomes" id="UP001467690">
    <property type="component" value="Unassembled WGS sequence"/>
</dbReference>
<dbReference type="HAMAP" id="MF_01584">
    <property type="entry name" value="UPF0502"/>
    <property type="match status" value="1"/>
</dbReference>
<accession>A0ABV1RER3</accession>
<dbReference type="Gene3D" id="1.10.10.10">
    <property type="entry name" value="Winged helix-like DNA-binding domain superfamily/Winged helix DNA-binding domain"/>
    <property type="match status" value="2"/>
</dbReference>
<name>A0ABV1RER3_9ALTE</name>
<evidence type="ECO:0000256" key="2">
    <source>
        <dbReference type="SAM" id="Coils"/>
    </source>
</evidence>
<dbReference type="SUPFAM" id="SSF46785">
    <property type="entry name" value="Winged helix' DNA-binding domain"/>
    <property type="match status" value="2"/>
</dbReference>
<sequence length="219" mass="24884">MTKEFSFEQTRLIGVFLEKEKTTPDQYPLSINAMTNACNQKSNRDPVVNFSESQVQNIVDELIKLRVLQLVSSPSARAAKYKHRFCGSDFSLFDLSPAQSAIICLLFLRGAQTPGELRTRTQRLYAFSDVAQVEETLSEMAHSEDPMVKKLPREAGKRESRYIHLFTSDDEIAKYDNLTDANTAQASLHPDEQQRIEQLEQEVAQLKTEIAQIKEALDL</sequence>
<keyword evidence="4" id="KW-1185">Reference proteome</keyword>
<dbReference type="InterPro" id="IPR036388">
    <property type="entry name" value="WH-like_DNA-bd_sf"/>
</dbReference>
<dbReference type="PANTHER" id="PTHR38768:SF1">
    <property type="entry name" value="UPF0502 PROTEIN YCEH"/>
    <property type="match status" value="1"/>
</dbReference>
<dbReference type="Pfam" id="PF04337">
    <property type="entry name" value="DUF480"/>
    <property type="match status" value="1"/>
</dbReference>
<feature type="coiled-coil region" evidence="2">
    <location>
        <begin position="189"/>
        <end position="216"/>
    </location>
</feature>
<keyword evidence="2" id="KW-0175">Coiled coil</keyword>
<evidence type="ECO:0000313" key="3">
    <source>
        <dbReference type="EMBL" id="MER2491402.1"/>
    </source>
</evidence>
<proteinExistence type="inferred from homology"/>
<dbReference type="InterPro" id="IPR036390">
    <property type="entry name" value="WH_DNA-bd_sf"/>
</dbReference>
<reference evidence="3 4" key="1">
    <citation type="submission" date="2024-06" db="EMBL/GenBank/DDBJ databases">
        <authorList>
            <person name="Chen R.Y."/>
        </authorList>
    </citation>
    <scope>NUCLEOTIDE SEQUENCE [LARGE SCALE GENOMIC DNA]</scope>
    <source>
        <strain evidence="3 4">D2</strain>
    </source>
</reference>
<dbReference type="EMBL" id="JBELOE010000116">
    <property type="protein sequence ID" value="MER2491402.1"/>
    <property type="molecule type" value="Genomic_DNA"/>
</dbReference>
<evidence type="ECO:0000313" key="4">
    <source>
        <dbReference type="Proteomes" id="UP001467690"/>
    </source>
</evidence>
<evidence type="ECO:0000256" key="1">
    <source>
        <dbReference type="HAMAP-Rule" id="MF_01584"/>
    </source>
</evidence>
<organism evidence="3 4">
    <name type="scientific">Catenovulum sediminis</name>
    <dbReference type="NCBI Taxonomy" id="1740262"/>
    <lineage>
        <taxon>Bacteria</taxon>
        <taxon>Pseudomonadati</taxon>
        <taxon>Pseudomonadota</taxon>
        <taxon>Gammaproteobacteria</taxon>
        <taxon>Alteromonadales</taxon>
        <taxon>Alteromonadaceae</taxon>
        <taxon>Catenovulum</taxon>
    </lineage>
</organism>
<gene>
    <name evidence="3" type="ORF">ABS311_05855</name>
</gene>
<dbReference type="PANTHER" id="PTHR38768">
    <property type="entry name" value="UPF0502 PROTEIN YCEH"/>
    <property type="match status" value="1"/>
</dbReference>